<dbReference type="EMBL" id="JADQDP010000002">
    <property type="protein sequence ID" value="MBF9141840.1"/>
    <property type="molecule type" value="Genomic_DNA"/>
</dbReference>
<keyword evidence="1" id="KW-0121">Carboxypeptidase</keyword>
<gene>
    <name evidence="1" type="ORF">I2I01_09365</name>
</gene>
<evidence type="ECO:0000313" key="1">
    <source>
        <dbReference type="EMBL" id="MBF9141840.1"/>
    </source>
</evidence>
<dbReference type="RefSeq" id="WP_196286181.1">
    <property type="nucleotide sequence ID" value="NZ_JADQDP010000002.1"/>
</dbReference>
<accession>A0A931FKL7</accession>
<sequence>MLLSVAGFVSCNSERVTSSPSSLRGQEEVRFRAAPGSAPVLVGRVQVVDEAGRFPVAKALVSIDGQAHYTDAFGAYRVPVAPGKHQVVVEHTGMRPARTTVKVEPGDSVQVTFYLRHND</sequence>
<dbReference type="GO" id="GO:0004180">
    <property type="term" value="F:carboxypeptidase activity"/>
    <property type="evidence" value="ECO:0007669"/>
    <property type="project" value="UniProtKB-KW"/>
</dbReference>
<organism evidence="1 2">
    <name type="scientific">Hymenobacter properus</name>
    <dbReference type="NCBI Taxonomy" id="2791026"/>
    <lineage>
        <taxon>Bacteria</taxon>
        <taxon>Pseudomonadati</taxon>
        <taxon>Bacteroidota</taxon>
        <taxon>Cytophagia</taxon>
        <taxon>Cytophagales</taxon>
        <taxon>Hymenobacteraceae</taxon>
        <taxon>Hymenobacter</taxon>
    </lineage>
</organism>
<comment type="caution">
    <text evidence="1">The sequence shown here is derived from an EMBL/GenBank/DDBJ whole genome shotgun (WGS) entry which is preliminary data.</text>
</comment>
<dbReference type="AlphaFoldDB" id="A0A931FKL7"/>
<keyword evidence="2" id="KW-1185">Reference proteome</keyword>
<dbReference type="SUPFAM" id="SSF49464">
    <property type="entry name" value="Carboxypeptidase regulatory domain-like"/>
    <property type="match status" value="1"/>
</dbReference>
<keyword evidence="1" id="KW-0645">Protease</keyword>
<dbReference type="Pfam" id="PF13620">
    <property type="entry name" value="CarboxypepD_reg"/>
    <property type="match status" value="1"/>
</dbReference>
<dbReference type="Proteomes" id="UP000645610">
    <property type="component" value="Unassembled WGS sequence"/>
</dbReference>
<protein>
    <submittedName>
        <fullName evidence="1">Carboxypeptidase regulatory-like domain-containing protein</fullName>
    </submittedName>
</protein>
<proteinExistence type="predicted"/>
<dbReference type="Gene3D" id="2.60.40.1120">
    <property type="entry name" value="Carboxypeptidase-like, regulatory domain"/>
    <property type="match status" value="1"/>
</dbReference>
<evidence type="ECO:0000313" key="2">
    <source>
        <dbReference type="Proteomes" id="UP000645610"/>
    </source>
</evidence>
<reference evidence="1 2" key="1">
    <citation type="submission" date="2020-11" db="EMBL/GenBank/DDBJ databases">
        <authorList>
            <person name="Kim M.K."/>
        </authorList>
    </citation>
    <scope>NUCLEOTIDE SEQUENCE [LARGE SCALE GENOMIC DNA]</scope>
    <source>
        <strain evidence="1 2">BT439</strain>
    </source>
</reference>
<dbReference type="InterPro" id="IPR008969">
    <property type="entry name" value="CarboxyPept-like_regulatory"/>
</dbReference>
<keyword evidence="1" id="KW-0378">Hydrolase</keyword>
<name>A0A931FKL7_9BACT</name>